<evidence type="ECO:0000259" key="5">
    <source>
        <dbReference type="PROSITE" id="PS50949"/>
    </source>
</evidence>
<dbReference type="GO" id="GO:0003700">
    <property type="term" value="F:DNA-binding transcription factor activity"/>
    <property type="evidence" value="ECO:0007669"/>
    <property type="project" value="InterPro"/>
</dbReference>
<accession>A0A6G8KZ24</accession>
<dbReference type="KEGG" id="blut:EW640_11775"/>
<sequence length="275" mass="30454">MAFWSSAGRPEEAEMADSQRAPEARPKGFAFAQIAEALRADIVAGTYRVGDSLPSERLLSERFGVSPGTVRVALSELVNEGIVDGTRGRPKQVVRTPQPRASFSEFHSFAQWAWSAGHEPGGTVICMQWEIAGELDEELLEVPAGRRLLAVTRRRTLDGETVMLEQTRYPEWLGEIIETIPADARSVTRVLAEEHEVRFSHAEHRFGAEAASAEAAALLDVDPGTALLVHRRVTRDPFGRRLEWSTDRYIAGKIMVSVGSSWHSNPLQWTLPEAD</sequence>
<dbReference type="InterPro" id="IPR000524">
    <property type="entry name" value="Tscrpt_reg_HTH_GntR"/>
</dbReference>
<dbReference type="Pfam" id="PF07702">
    <property type="entry name" value="UTRA"/>
    <property type="match status" value="1"/>
</dbReference>
<keyword evidence="2" id="KW-0238">DNA-binding</keyword>
<organism evidence="6 7">
    <name type="scientific">Brevibacterium luteolum</name>
    <dbReference type="NCBI Taxonomy" id="199591"/>
    <lineage>
        <taxon>Bacteria</taxon>
        <taxon>Bacillati</taxon>
        <taxon>Actinomycetota</taxon>
        <taxon>Actinomycetes</taxon>
        <taxon>Micrococcales</taxon>
        <taxon>Brevibacteriaceae</taxon>
        <taxon>Brevibacterium</taxon>
    </lineage>
</organism>
<evidence type="ECO:0000256" key="2">
    <source>
        <dbReference type="ARBA" id="ARBA00023125"/>
    </source>
</evidence>
<dbReference type="Gene3D" id="1.10.10.10">
    <property type="entry name" value="Winged helix-like DNA-binding domain superfamily/Winged helix DNA-binding domain"/>
    <property type="match status" value="1"/>
</dbReference>
<dbReference type="InterPro" id="IPR036388">
    <property type="entry name" value="WH-like_DNA-bd_sf"/>
</dbReference>
<gene>
    <name evidence="6" type="ORF">EW640_11775</name>
</gene>
<dbReference type="EMBL" id="CP035810">
    <property type="protein sequence ID" value="QIN29873.1"/>
    <property type="molecule type" value="Genomic_DNA"/>
</dbReference>
<dbReference type="SUPFAM" id="SSF64288">
    <property type="entry name" value="Chorismate lyase-like"/>
    <property type="match status" value="1"/>
</dbReference>
<dbReference type="InterPro" id="IPR028978">
    <property type="entry name" value="Chorismate_lyase_/UTRA_dom_sf"/>
</dbReference>
<protein>
    <submittedName>
        <fullName evidence="6">GntR family transcriptional regulator</fullName>
    </submittedName>
</protein>
<dbReference type="InterPro" id="IPR036390">
    <property type="entry name" value="WH_DNA-bd_sf"/>
</dbReference>
<dbReference type="SMART" id="SM00866">
    <property type="entry name" value="UTRA"/>
    <property type="match status" value="1"/>
</dbReference>
<evidence type="ECO:0000256" key="4">
    <source>
        <dbReference type="SAM" id="MobiDB-lite"/>
    </source>
</evidence>
<dbReference type="GO" id="GO:0045892">
    <property type="term" value="P:negative regulation of DNA-templated transcription"/>
    <property type="evidence" value="ECO:0007669"/>
    <property type="project" value="TreeGrafter"/>
</dbReference>
<dbReference type="InterPro" id="IPR011663">
    <property type="entry name" value="UTRA"/>
</dbReference>
<dbReference type="PANTHER" id="PTHR44846:SF1">
    <property type="entry name" value="MANNOSYL-D-GLYCERATE TRANSPORT_METABOLISM SYSTEM REPRESSOR MNGR-RELATED"/>
    <property type="match status" value="1"/>
</dbReference>
<evidence type="ECO:0000256" key="1">
    <source>
        <dbReference type="ARBA" id="ARBA00023015"/>
    </source>
</evidence>
<evidence type="ECO:0000256" key="3">
    <source>
        <dbReference type="ARBA" id="ARBA00023163"/>
    </source>
</evidence>
<proteinExistence type="predicted"/>
<dbReference type="Proteomes" id="UP000501518">
    <property type="component" value="Chromosome"/>
</dbReference>
<keyword evidence="3" id="KW-0804">Transcription</keyword>
<dbReference type="SUPFAM" id="SSF46785">
    <property type="entry name" value="Winged helix' DNA-binding domain"/>
    <property type="match status" value="1"/>
</dbReference>
<dbReference type="Pfam" id="PF00392">
    <property type="entry name" value="GntR"/>
    <property type="match status" value="1"/>
</dbReference>
<feature type="region of interest" description="Disordered" evidence="4">
    <location>
        <begin position="1"/>
        <end position="24"/>
    </location>
</feature>
<dbReference type="PRINTS" id="PR00035">
    <property type="entry name" value="HTHGNTR"/>
</dbReference>
<dbReference type="SMART" id="SM00345">
    <property type="entry name" value="HTH_GNTR"/>
    <property type="match status" value="1"/>
</dbReference>
<dbReference type="Gene3D" id="3.40.1410.10">
    <property type="entry name" value="Chorismate lyase-like"/>
    <property type="match status" value="1"/>
</dbReference>
<reference evidence="6 7" key="1">
    <citation type="submission" date="2019-02" db="EMBL/GenBank/DDBJ databases">
        <title>Complete Genome Sequence and Methylome Analysis of Brevibacterium luteolum NEB1784.</title>
        <authorList>
            <person name="Fomenkov A."/>
            <person name="Roberts R.J."/>
        </authorList>
    </citation>
    <scope>NUCLEOTIDE SEQUENCE [LARGE SCALE GENOMIC DNA]</scope>
    <source>
        <strain evidence="6 7">NEB1784</strain>
    </source>
</reference>
<dbReference type="CDD" id="cd07377">
    <property type="entry name" value="WHTH_GntR"/>
    <property type="match status" value="1"/>
</dbReference>
<name>A0A6G8KZ24_9MICO</name>
<keyword evidence="1" id="KW-0805">Transcription regulation</keyword>
<evidence type="ECO:0000313" key="6">
    <source>
        <dbReference type="EMBL" id="QIN29873.1"/>
    </source>
</evidence>
<dbReference type="PANTHER" id="PTHR44846">
    <property type="entry name" value="MANNOSYL-D-GLYCERATE TRANSPORT/METABOLISM SYSTEM REPRESSOR MNGR-RELATED"/>
    <property type="match status" value="1"/>
</dbReference>
<feature type="domain" description="HTH gntR-type" evidence="5">
    <location>
        <begin position="28"/>
        <end position="96"/>
    </location>
</feature>
<dbReference type="PROSITE" id="PS50949">
    <property type="entry name" value="HTH_GNTR"/>
    <property type="match status" value="1"/>
</dbReference>
<dbReference type="GO" id="GO:0003677">
    <property type="term" value="F:DNA binding"/>
    <property type="evidence" value="ECO:0007669"/>
    <property type="project" value="UniProtKB-KW"/>
</dbReference>
<dbReference type="AlphaFoldDB" id="A0A6G8KZ24"/>
<evidence type="ECO:0000313" key="7">
    <source>
        <dbReference type="Proteomes" id="UP000501518"/>
    </source>
</evidence>
<dbReference type="InterPro" id="IPR050679">
    <property type="entry name" value="Bact_HTH_transcr_reg"/>
</dbReference>